<evidence type="ECO:0000256" key="1">
    <source>
        <dbReference type="SAM" id="MobiDB-lite"/>
    </source>
</evidence>
<dbReference type="Proteomes" id="UP000305067">
    <property type="component" value="Unassembled WGS sequence"/>
</dbReference>
<dbReference type="STRING" id="1884261.A0A5C3QWF8"/>
<dbReference type="PANTHER" id="PTHR39214">
    <property type="entry name" value="MICROBODY (PEROXISOME) BIOGENESIS PROTEIN PEROXIN 8 (EUROFUNG)"/>
    <property type="match status" value="1"/>
</dbReference>
<evidence type="ECO:0000313" key="2">
    <source>
        <dbReference type="EMBL" id="TFL02684.1"/>
    </source>
</evidence>
<proteinExistence type="predicted"/>
<dbReference type="OrthoDB" id="2357318at2759"/>
<dbReference type="EMBL" id="ML178822">
    <property type="protein sequence ID" value="TFL02684.1"/>
    <property type="molecule type" value="Genomic_DNA"/>
</dbReference>
<keyword evidence="3" id="KW-1185">Reference proteome</keyword>
<gene>
    <name evidence="2" type="ORF">BDV98DRAFT_655587</name>
</gene>
<accession>A0A5C3QWF8</accession>
<feature type="region of interest" description="Disordered" evidence="1">
    <location>
        <begin position="701"/>
        <end position="724"/>
    </location>
</feature>
<dbReference type="AlphaFoldDB" id="A0A5C3QWF8"/>
<dbReference type="PANTHER" id="PTHR39214:SF1">
    <property type="entry name" value="MICROBODY (PEROXISOME) BIOGENESIS PROTEIN PEROXIN 8 (EUROFUNG)"/>
    <property type="match status" value="1"/>
</dbReference>
<organism evidence="2 3">
    <name type="scientific">Pterulicium gracile</name>
    <dbReference type="NCBI Taxonomy" id="1884261"/>
    <lineage>
        <taxon>Eukaryota</taxon>
        <taxon>Fungi</taxon>
        <taxon>Dikarya</taxon>
        <taxon>Basidiomycota</taxon>
        <taxon>Agaricomycotina</taxon>
        <taxon>Agaricomycetes</taxon>
        <taxon>Agaricomycetidae</taxon>
        <taxon>Agaricales</taxon>
        <taxon>Pleurotineae</taxon>
        <taxon>Pterulaceae</taxon>
        <taxon>Pterulicium</taxon>
    </lineage>
</organism>
<evidence type="ECO:0000313" key="3">
    <source>
        <dbReference type="Proteomes" id="UP000305067"/>
    </source>
</evidence>
<name>A0A5C3QWF8_9AGAR</name>
<protein>
    <submittedName>
        <fullName evidence="2">Uncharacterized protein</fullName>
    </submittedName>
</protein>
<feature type="compositionally biased region" description="Polar residues" evidence="1">
    <location>
        <begin position="713"/>
        <end position="724"/>
    </location>
</feature>
<dbReference type="InterPro" id="IPR055334">
    <property type="entry name" value="PEX8-like"/>
</dbReference>
<sequence>MDRTYANLITFLHNPTSQLSLPTVQSLLAHYLANLQPSPTPLVAVLAYSPFTSAHLSTISAAVHNSVHLRKRQFDEDPSGLFTRSLRSRWSTWTGEVLKGLRGSDPLPHLACTTGLALGLHDVKEDVPSASVHNDLVLAFAQCIDTYVSDSAEMASAVLLASQGLPCVPDAKMKALPLHLVSQLITAHIASTFYDGTFLLQKAAGPPEKGTTPKTILESRGMQSLGPVSKLAARVLSLLMDTRSSEGLRESRDTLLSLETIASRVRADWDKVDLASPSSDHGAQLLCAQSYHNSHRSPTKLTVTSHSLDTPDETQAVYSILKTLLFSFIMIAKECLSSSLYVPASSSSASNSTNPTAVSLATLTLKTFFHLSFILSQFGGVTAGSKAFPQLQETFFLGLDIIGSQPAAAEQLISEFCDNIVDSADGKVLERQQSNKSFTLACIEHLVSVLSENIIEERVLGLCFPHLHDSSHREIFESSHSVILSVLSSQASKLASQPSRNSSSTKDTGSLPGVAQRFVPYYCDCLLENSAPNQLNTTQLRLAFTSLVRFSYCMGQGDDTLVLYVLGQIKEVIRQLDASAVMSSSLTISVSPSRNADLQRRHALILTFVSALSALPLRILAPNLEDTKALITSVGSGHSYESTDADLSIPGAETEVTLQPREELVRDLFEVLFDQVGYAEKEYVKDWWYAHRDELLGQVRDPVDGKVEDDGSDTNSMNETRPRM</sequence>
<reference evidence="2 3" key="1">
    <citation type="journal article" date="2019" name="Nat. Ecol. Evol.">
        <title>Megaphylogeny resolves global patterns of mushroom evolution.</title>
        <authorList>
            <person name="Varga T."/>
            <person name="Krizsan K."/>
            <person name="Foldi C."/>
            <person name="Dima B."/>
            <person name="Sanchez-Garcia M."/>
            <person name="Sanchez-Ramirez S."/>
            <person name="Szollosi G.J."/>
            <person name="Szarkandi J.G."/>
            <person name="Papp V."/>
            <person name="Albert L."/>
            <person name="Andreopoulos W."/>
            <person name="Angelini C."/>
            <person name="Antonin V."/>
            <person name="Barry K.W."/>
            <person name="Bougher N.L."/>
            <person name="Buchanan P."/>
            <person name="Buyck B."/>
            <person name="Bense V."/>
            <person name="Catcheside P."/>
            <person name="Chovatia M."/>
            <person name="Cooper J."/>
            <person name="Damon W."/>
            <person name="Desjardin D."/>
            <person name="Finy P."/>
            <person name="Geml J."/>
            <person name="Haridas S."/>
            <person name="Hughes K."/>
            <person name="Justo A."/>
            <person name="Karasinski D."/>
            <person name="Kautmanova I."/>
            <person name="Kiss B."/>
            <person name="Kocsube S."/>
            <person name="Kotiranta H."/>
            <person name="LaButti K.M."/>
            <person name="Lechner B.E."/>
            <person name="Liimatainen K."/>
            <person name="Lipzen A."/>
            <person name="Lukacs Z."/>
            <person name="Mihaltcheva S."/>
            <person name="Morgado L.N."/>
            <person name="Niskanen T."/>
            <person name="Noordeloos M.E."/>
            <person name="Ohm R.A."/>
            <person name="Ortiz-Santana B."/>
            <person name="Ovrebo C."/>
            <person name="Racz N."/>
            <person name="Riley R."/>
            <person name="Savchenko A."/>
            <person name="Shiryaev A."/>
            <person name="Soop K."/>
            <person name="Spirin V."/>
            <person name="Szebenyi C."/>
            <person name="Tomsovsky M."/>
            <person name="Tulloss R.E."/>
            <person name="Uehling J."/>
            <person name="Grigoriev I.V."/>
            <person name="Vagvolgyi C."/>
            <person name="Papp T."/>
            <person name="Martin F.M."/>
            <person name="Miettinen O."/>
            <person name="Hibbett D.S."/>
            <person name="Nagy L.G."/>
        </authorList>
    </citation>
    <scope>NUCLEOTIDE SEQUENCE [LARGE SCALE GENOMIC DNA]</scope>
    <source>
        <strain evidence="2 3">CBS 309.79</strain>
    </source>
</reference>